<dbReference type="EMBL" id="VSRR010139718">
    <property type="protein sequence ID" value="MPD04169.1"/>
    <property type="molecule type" value="Genomic_DNA"/>
</dbReference>
<dbReference type="AlphaFoldDB" id="A0A5B7KGE1"/>
<evidence type="ECO:0000313" key="2">
    <source>
        <dbReference type="Proteomes" id="UP000324222"/>
    </source>
</evidence>
<evidence type="ECO:0008006" key="3">
    <source>
        <dbReference type="Google" id="ProtNLM"/>
    </source>
</evidence>
<dbReference type="Proteomes" id="UP000324222">
    <property type="component" value="Unassembled WGS sequence"/>
</dbReference>
<protein>
    <recommendedName>
        <fullName evidence="3">Ig-like domain-containing protein</fullName>
    </recommendedName>
</protein>
<dbReference type="OrthoDB" id="5985519at2759"/>
<sequence length="58" mass="6584">MSSLAERFNVLRYPLEENLVEAFLIVRDSELQDSGQYRCSAGVAESLPAPVLIKGEWW</sequence>
<comment type="caution">
    <text evidence="1">The sequence shown here is derived from an EMBL/GenBank/DDBJ whole genome shotgun (WGS) entry which is preliminary data.</text>
</comment>
<evidence type="ECO:0000313" key="1">
    <source>
        <dbReference type="EMBL" id="MPD04169.1"/>
    </source>
</evidence>
<accession>A0A5B7KGE1</accession>
<keyword evidence="2" id="KW-1185">Reference proteome</keyword>
<gene>
    <name evidence="1" type="ORF">E2C01_099843</name>
</gene>
<name>A0A5B7KGE1_PORTR</name>
<reference evidence="1 2" key="1">
    <citation type="submission" date="2019-05" db="EMBL/GenBank/DDBJ databases">
        <title>Another draft genome of Portunus trituberculatus and its Hox gene families provides insights of decapod evolution.</title>
        <authorList>
            <person name="Jeong J.-H."/>
            <person name="Song I."/>
            <person name="Kim S."/>
            <person name="Choi T."/>
            <person name="Kim D."/>
            <person name="Ryu S."/>
            <person name="Kim W."/>
        </authorList>
    </citation>
    <scope>NUCLEOTIDE SEQUENCE [LARGE SCALE GENOMIC DNA]</scope>
    <source>
        <tissue evidence="1">Muscle</tissue>
    </source>
</reference>
<organism evidence="1 2">
    <name type="scientific">Portunus trituberculatus</name>
    <name type="common">Swimming crab</name>
    <name type="synonym">Neptunus trituberculatus</name>
    <dbReference type="NCBI Taxonomy" id="210409"/>
    <lineage>
        <taxon>Eukaryota</taxon>
        <taxon>Metazoa</taxon>
        <taxon>Ecdysozoa</taxon>
        <taxon>Arthropoda</taxon>
        <taxon>Crustacea</taxon>
        <taxon>Multicrustacea</taxon>
        <taxon>Malacostraca</taxon>
        <taxon>Eumalacostraca</taxon>
        <taxon>Eucarida</taxon>
        <taxon>Decapoda</taxon>
        <taxon>Pleocyemata</taxon>
        <taxon>Brachyura</taxon>
        <taxon>Eubrachyura</taxon>
        <taxon>Portunoidea</taxon>
        <taxon>Portunidae</taxon>
        <taxon>Portuninae</taxon>
        <taxon>Portunus</taxon>
    </lineage>
</organism>
<proteinExistence type="predicted"/>